<reference evidence="2" key="1">
    <citation type="submission" date="2018-12" db="EMBL/GenBank/DDBJ databases">
        <authorList>
            <person name="Will S."/>
            <person name="Neumann-Schaal M."/>
            <person name="Henke P."/>
        </authorList>
    </citation>
    <scope>NUCLEOTIDE SEQUENCE</scope>
    <source>
        <strain evidence="2">PCC 7102</strain>
    </source>
</reference>
<dbReference type="AlphaFoldDB" id="A0A433UKQ4"/>
<dbReference type="Proteomes" id="UP000271624">
    <property type="component" value="Unassembled WGS sequence"/>
</dbReference>
<reference evidence="2" key="2">
    <citation type="journal article" date="2019" name="Genome Biol. Evol.">
        <title>Day and night: Metabolic profiles and evolutionary relationships of six axenic non-marine cyanobacteria.</title>
        <authorList>
            <person name="Will S.E."/>
            <person name="Henke P."/>
            <person name="Boedeker C."/>
            <person name="Huang S."/>
            <person name="Brinkmann H."/>
            <person name="Rohde M."/>
            <person name="Jarek M."/>
            <person name="Friedl T."/>
            <person name="Seufert S."/>
            <person name="Schumacher M."/>
            <person name="Overmann J."/>
            <person name="Neumann-Schaal M."/>
            <person name="Petersen J."/>
        </authorList>
    </citation>
    <scope>NUCLEOTIDE SEQUENCE [LARGE SCALE GENOMIC DNA]</scope>
    <source>
        <strain evidence="2">PCC 7102</strain>
    </source>
</reference>
<feature type="signal peptide" evidence="1">
    <location>
        <begin position="1"/>
        <end position="27"/>
    </location>
</feature>
<organism evidence="2 3">
    <name type="scientific">Dulcicalothrix desertica PCC 7102</name>
    <dbReference type="NCBI Taxonomy" id="232991"/>
    <lineage>
        <taxon>Bacteria</taxon>
        <taxon>Bacillati</taxon>
        <taxon>Cyanobacteriota</taxon>
        <taxon>Cyanophyceae</taxon>
        <taxon>Nostocales</taxon>
        <taxon>Calotrichaceae</taxon>
        <taxon>Dulcicalothrix</taxon>
    </lineage>
</organism>
<evidence type="ECO:0000313" key="2">
    <source>
        <dbReference type="EMBL" id="RUS94443.1"/>
    </source>
</evidence>
<proteinExistence type="predicted"/>
<dbReference type="RefSeq" id="WP_201800888.1">
    <property type="nucleotide sequence ID" value="NZ_RSCL01000048.1"/>
</dbReference>
<evidence type="ECO:0008006" key="4">
    <source>
        <dbReference type="Google" id="ProtNLM"/>
    </source>
</evidence>
<evidence type="ECO:0000256" key="1">
    <source>
        <dbReference type="SAM" id="SignalP"/>
    </source>
</evidence>
<protein>
    <recommendedName>
        <fullName evidence="4">Peptidase C-terminal archaeal/bacterial domain-containing protein</fullName>
    </recommendedName>
</protein>
<sequence length="149" mass="15973">MNLKTKVFAVLPLLFGALILTPTKARANSFTGDVAVQLINALYGAGLNGYESTHDPYVNMLYHGGSGYVNINLDAGKSYGIVGVCDRDCSDLDITVYDQNGNVIGYDNDNDDTPVVGFTPRRSGTYQVKVDMPHCGTGACYYGVGVFGR</sequence>
<keyword evidence="1" id="KW-0732">Signal</keyword>
<name>A0A433UKQ4_9CYAN</name>
<evidence type="ECO:0000313" key="3">
    <source>
        <dbReference type="Proteomes" id="UP000271624"/>
    </source>
</evidence>
<gene>
    <name evidence="2" type="ORF">DSM106972_093380</name>
</gene>
<keyword evidence="3" id="KW-1185">Reference proteome</keyword>
<accession>A0A433UKQ4</accession>
<dbReference type="Gene3D" id="2.60.120.380">
    <property type="match status" value="1"/>
</dbReference>
<dbReference type="EMBL" id="RSCL01000048">
    <property type="protein sequence ID" value="RUS94443.1"/>
    <property type="molecule type" value="Genomic_DNA"/>
</dbReference>
<comment type="caution">
    <text evidence="2">The sequence shown here is derived from an EMBL/GenBank/DDBJ whole genome shotgun (WGS) entry which is preliminary data.</text>
</comment>
<feature type="chain" id="PRO_5030092460" description="Peptidase C-terminal archaeal/bacterial domain-containing protein" evidence="1">
    <location>
        <begin position="28"/>
        <end position="149"/>
    </location>
</feature>